<comment type="subcellular location">
    <subcellularLocation>
        <location evidence="1">Mitochondrion inner membrane</location>
        <topology evidence="1">Multi-pass membrane protein</topology>
    </subcellularLocation>
</comment>
<dbReference type="SMART" id="SM00054">
    <property type="entry name" value="EFh"/>
    <property type="match status" value="3"/>
</dbReference>
<feature type="domain" description="EF-hand" evidence="13">
    <location>
        <begin position="136"/>
        <end position="171"/>
    </location>
</feature>
<keyword evidence="7" id="KW-0106">Calcium</keyword>
<dbReference type="InterPro" id="IPR002048">
    <property type="entry name" value="EF_hand_dom"/>
</dbReference>
<evidence type="ECO:0000256" key="8">
    <source>
        <dbReference type="ARBA" id="ARBA00022989"/>
    </source>
</evidence>
<gene>
    <name evidence="14" type="primary">ARALAR1</name>
    <name evidence="14" type="ORF">Ciccas_005783</name>
</gene>
<feature type="repeat" description="Solcar" evidence="12">
    <location>
        <begin position="404"/>
        <end position="488"/>
    </location>
</feature>
<evidence type="ECO:0000259" key="13">
    <source>
        <dbReference type="PROSITE" id="PS50222"/>
    </source>
</evidence>
<keyword evidence="5" id="KW-0677">Repeat</keyword>
<comment type="similarity">
    <text evidence="2">Belongs to the mitochondrial carrier (TC 2.A.29) family.</text>
</comment>
<dbReference type="PANTHER" id="PTHR45678:SF9">
    <property type="entry name" value="CALCIUM-BINDING MITOCHONDRIAL CARRIER PROTEIN ARALAR1"/>
    <property type="match status" value="1"/>
</dbReference>
<dbReference type="Gene3D" id="1.10.238.10">
    <property type="entry name" value="EF-hand"/>
    <property type="match status" value="2"/>
</dbReference>
<dbReference type="InterPro" id="IPR023395">
    <property type="entry name" value="MCP_dom_sf"/>
</dbReference>
<dbReference type="InterPro" id="IPR002067">
    <property type="entry name" value="MCP"/>
</dbReference>
<dbReference type="SUPFAM" id="SSF103506">
    <property type="entry name" value="Mitochondrial carrier"/>
    <property type="match status" value="1"/>
</dbReference>
<dbReference type="Proteomes" id="UP001626550">
    <property type="component" value="Unassembled WGS sequence"/>
</dbReference>
<keyword evidence="4 12" id="KW-0812">Transmembrane</keyword>
<evidence type="ECO:0000256" key="1">
    <source>
        <dbReference type="ARBA" id="ARBA00004448"/>
    </source>
</evidence>
<dbReference type="PRINTS" id="PR00926">
    <property type="entry name" value="MITOCARRIER"/>
</dbReference>
<dbReference type="PROSITE" id="PS50920">
    <property type="entry name" value="SOLCAR"/>
    <property type="match status" value="3"/>
</dbReference>
<keyword evidence="9" id="KW-0496">Mitochondrion</keyword>
<evidence type="ECO:0000313" key="15">
    <source>
        <dbReference type="Proteomes" id="UP001626550"/>
    </source>
</evidence>
<sequence length="642" mass="71692">MYASVTRGKDRFMNSKDLLIDYLGLFSKKSYNQKSLQLIFDAIDSTKDGLISFEEFCAFEGLLCQPDSLYAATFQLFDRSGKGTVSFNDFKAVVQSTEAYSSIPFNFDCDFIRLHFSKDRTRAINYHEFSQLIHDFHDEHALQAFLKNDPQSTGTISAVDFHKIMQLLKSHQLSPFVNENLVATSVQNEHSKRVTYAYFLAFIALLNNLELFKQVYLTRTTGNRRVELTKEEFLSATKSLSQITPLQIDILFSLINFIRPDGRVAYRDLQYLFPIRFQDDRYISQSHSIQSVGTGRNTLLAVMEQAYRFALGAIAGSIGATAVYPIDLVKTRMQNQRTGSATGELMYKSSMDCFRKVIKFEGLTGLYRGLAPQLVGVAPEKAIKLTVNDAIKDLFASRNPKQDIPLWAEIIAGGSAGASQVVFTNPLEIVKIRLQVAGELASTKRISALHVIRDLGFFGLYKGSRACFLRDIPFSAIYFPAYTHLKASMADEHGYNSPVTLLASATLAGAPAASLTTPADVIKTRLQVIARQGQTSYTGVFDAAKKIYQEEGGRAFWKGAPARVLRSSPQFGVTLLVYEMLQRTFYVDFGGRQRAGSGNLTIQMEKLPSNPDHIGGFKFATQTFKGIETRLGISLPKYEISK</sequence>
<keyword evidence="10 12" id="KW-0472">Membrane</keyword>
<dbReference type="InterPro" id="IPR011992">
    <property type="entry name" value="EF-hand-dom_pair"/>
</dbReference>
<evidence type="ECO:0000256" key="2">
    <source>
        <dbReference type="ARBA" id="ARBA00006375"/>
    </source>
</evidence>
<name>A0ABD2Q7P0_9PLAT</name>
<evidence type="ECO:0000256" key="12">
    <source>
        <dbReference type="PROSITE-ProRule" id="PRU00282"/>
    </source>
</evidence>
<dbReference type="Pfam" id="PF13202">
    <property type="entry name" value="EF-hand_5"/>
    <property type="match status" value="1"/>
</dbReference>
<dbReference type="GO" id="GO:0043490">
    <property type="term" value="P:malate-aspartate shuttle"/>
    <property type="evidence" value="ECO:0007669"/>
    <property type="project" value="UniProtKB-ARBA"/>
</dbReference>
<evidence type="ECO:0000256" key="6">
    <source>
        <dbReference type="ARBA" id="ARBA00022792"/>
    </source>
</evidence>
<evidence type="ECO:0000256" key="7">
    <source>
        <dbReference type="ARBA" id="ARBA00022837"/>
    </source>
</evidence>
<keyword evidence="15" id="KW-1185">Reference proteome</keyword>
<evidence type="ECO:0000313" key="14">
    <source>
        <dbReference type="EMBL" id="KAL3315586.1"/>
    </source>
</evidence>
<evidence type="ECO:0000256" key="3">
    <source>
        <dbReference type="ARBA" id="ARBA00022448"/>
    </source>
</evidence>
<comment type="subunit">
    <text evidence="11">Homodimer (via N-terminus).</text>
</comment>
<keyword evidence="3" id="KW-0813">Transport</keyword>
<dbReference type="CDD" id="cd00051">
    <property type="entry name" value="EFh"/>
    <property type="match status" value="1"/>
</dbReference>
<dbReference type="Gene3D" id="1.50.40.10">
    <property type="entry name" value="Mitochondrial carrier domain"/>
    <property type="match status" value="1"/>
</dbReference>
<feature type="repeat" description="Solcar" evidence="12">
    <location>
        <begin position="496"/>
        <end position="584"/>
    </location>
</feature>
<dbReference type="SUPFAM" id="SSF47473">
    <property type="entry name" value="EF-hand"/>
    <property type="match status" value="2"/>
</dbReference>
<dbReference type="EMBL" id="JBJKFK010000714">
    <property type="protein sequence ID" value="KAL3315586.1"/>
    <property type="molecule type" value="Genomic_DNA"/>
</dbReference>
<dbReference type="PANTHER" id="PTHR45678">
    <property type="entry name" value="MITOCHONDRIAL 2-OXODICARBOXYLATE CARRIER 1-RELATED"/>
    <property type="match status" value="1"/>
</dbReference>
<proteinExistence type="inferred from homology"/>
<dbReference type="PROSITE" id="PS50222">
    <property type="entry name" value="EF_HAND_2"/>
    <property type="match status" value="2"/>
</dbReference>
<protein>
    <submittedName>
        <fullName evidence="14">Calcium-binding mitochondrial carrier protein Aralar1</fullName>
    </submittedName>
</protein>
<evidence type="ECO:0000256" key="11">
    <source>
        <dbReference type="ARBA" id="ARBA00038674"/>
    </source>
</evidence>
<comment type="caution">
    <text evidence="14">The sequence shown here is derived from an EMBL/GenBank/DDBJ whole genome shotgun (WGS) entry which is preliminary data.</text>
</comment>
<organism evidence="14 15">
    <name type="scientific">Cichlidogyrus casuarinus</name>
    <dbReference type="NCBI Taxonomy" id="1844966"/>
    <lineage>
        <taxon>Eukaryota</taxon>
        <taxon>Metazoa</taxon>
        <taxon>Spiralia</taxon>
        <taxon>Lophotrochozoa</taxon>
        <taxon>Platyhelminthes</taxon>
        <taxon>Monogenea</taxon>
        <taxon>Monopisthocotylea</taxon>
        <taxon>Dactylogyridea</taxon>
        <taxon>Ancyrocephalidae</taxon>
        <taxon>Cichlidogyrus</taxon>
    </lineage>
</organism>
<dbReference type="InterPro" id="IPR051028">
    <property type="entry name" value="Mito_Solute_Carrier"/>
</dbReference>
<feature type="repeat" description="Solcar" evidence="12">
    <location>
        <begin position="303"/>
        <end position="394"/>
    </location>
</feature>
<dbReference type="Pfam" id="PF00153">
    <property type="entry name" value="Mito_carr"/>
    <property type="match status" value="3"/>
</dbReference>
<keyword evidence="6" id="KW-0999">Mitochondrion inner membrane</keyword>
<dbReference type="Pfam" id="PF13833">
    <property type="entry name" value="EF-hand_8"/>
    <property type="match status" value="1"/>
</dbReference>
<dbReference type="GO" id="GO:0005743">
    <property type="term" value="C:mitochondrial inner membrane"/>
    <property type="evidence" value="ECO:0007669"/>
    <property type="project" value="UniProtKB-SubCell"/>
</dbReference>
<dbReference type="InterPro" id="IPR018108">
    <property type="entry name" value="MCP_transmembrane"/>
</dbReference>
<keyword evidence="8" id="KW-1133">Transmembrane helix</keyword>
<dbReference type="AlphaFoldDB" id="A0ABD2Q7P0"/>
<evidence type="ECO:0000256" key="4">
    <source>
        <dbReference type="ARBA" id="ARBA00022692"/>
    </source>
</evidence>
<dbReference type="FunFam" id="1.50.40.10:FF:000004">
    <property type="entry name" value="Calcium-binding mitochondrial carrier protein Aralar1"/>
    <property type="match status" value="1"/>
</dbReference>
<evidence type="ECO:0000256" key="9">
    <source>
        <dbReference type="ARBA" id="ARBA00023128"/>
    </source>
</evidence>
<feature type="domain" description="EF-hand" evidence="13">
    <location>
        <begin position="65"/>
        <end position="100"/>
    </location>
</feature>
<reference evidence="14 15" key="1">
    <citation type="submission" date="2024-11" db="EMBL/GenBank/DDBJ databases">
        <title>Adaptive evolution of stress response genes in parasites aligns with host niche diversity.</title>
        <authorList>
            <person name="Hahn C."/>
            <person name="Resl P."/>
        </authorList>
    </citation>
    <scope>NUCLEOTIDE SEQUENCE [LARGE SCALE GENOMIC DNA]</scope>
    <source>
        <strain evidence="14">EGGRZ-B1_66</strain>
        <tissue evidence="14">Body</tissue>
    </source>
</reference>
<evidence type="ECO:0000256" key="5">
    <source>
        <dbReference type="ARBA" id="ARBA00022737"/>
    </source>
</evidence>
<evidence type="ECO:0000256" key="10">
    <source>
        <dbReference type="ARBA" id="ARBA00023136"/>
    </source>
</evidence>
<accession>A0ABD2Q7P0</accession>